<protein>
    <submittedName>
        <fullName evidence="2">Helix-turn-helix domain-containing protein</fullName>
    </submittedName>
</protein>
<evidence type="ECO:0000259" key="1">
    <source>
        <dbReference type="Pfam" id="PF13936"/>
    </source>
</evidence>
<gene>
    <name evidence="2" type="ORF">ACERK3_09490</name>
</gene>
<reference evidence="2 3" key="1">
    <citation type="submission" date="2024-08" db="EMBL/GenBank/DDBJ databases">
        <title>Whole-genome sequencing of halo(alkali)philic microorganisms from hypersaline lakes.</title>
        <authorList>
            <person name="Sorokin D.Y."/>
            <person name="Merkel A.Y."/>
            <person name="Messina E."/>
            <person name="Yakimov M."/>
        </authorList>
    </citation>
    <scope>NUCLEOTIDE SEQUENCE [LARGE SCALE GENOMIC DNA]</scope>
    <source>
        <strain evidence="2 3">AB-hyl4</strain>
    </source>
</reference>
<dbReference type="Proteomes" id="UP001575105">
    <property type="component" value="Unassembled WGS sequence"/>
</dbReference>
<proteinExistence type="predicted"/>
<feature type="domain" description="Transposase IS30-like HTH" evidence="1">
    <location>
        <begin position="37"/>
        <end position="76"/>
    </location>
</feature>
<dbReference type="InterPro" id="IPR025246">
    <property type="entry name" value="IS30-like_HTH"/>
</dbReference>
<dbReference type="EMBL" id="JBGUBD010000005">
    <property type="protein sequence ID" value="MFA9478528.1"/>
    <property type="molecule type" value="Genomic_DNA"/>
</dbReference>
<organism evidence="2 3">
    <name type="scientific">Natronomicrosphaera hydrolytica</name>
    <dbReference type="NCBI Taxonomy" id="3242702"/>
    <lineage>
        <taxon>Bacteria</taxon>
        <taxon>Pseudomonadati</taxon>
        <taxon>Planctomycetota</taxon>
        <taxon>Phycisphaerae</taxon>
        <taxon>Phycisphaerales</taxon>
        <taxon>Phycisphaeraceae</taxon>
        <taxon>Natronomicrosphaera</taxon>
    </lineage>
</organism>
<accession>A0ABV4U4K6</accession>
<evidence type="ECO:0000313" key="3">
    <source>
        <dbReference type="Proteomes" id="UP001575105"/>
    </source>
</evidence>
<keyword evidence="3" id="KW-1185">Reference proteome</keyword>
<comment type="caution">
    <text evidence="2">The sequence shown here is derived from an EMBL/GenBank/DDBJ whole genome shotgun (WGS) entry which is preliminary data.</text>
</comment>
<dbReference type="Pfam" id="PF13936">
    <property type="entry name" value="HTH_38"/>
    <property type="match status" value="1"/>
</dbReference>
<name>A0ABV4U4K6_9BACT</name>
<dbReference type="RefSeq" id="WP_425345454.1">
    <property type="nucleotide sequence ID" value="NZ_JBGUBD010000005.1"/>
</dbReference>
<sequence length="151" mass="17264">MRDRDTSAKPIDFADAASARRVLERRAAAEHVLAMAQHMGHRERVLLEQIYRHGLSITDVARLMNVRPRTLQREVRCLLNRIADPEFGFVVAGQELLPRDVRQVARLVILEGRALRDAAKRTGLTLHRVRCHLATIRAFAEARRRQFDLAG</sequence>
<dbReference type="SUPFAM" id="SSF88659">
    <property type="entry name" value="Sigma3 and sigma4 domains of RNA polymerase sigma factors"/>
    <property type="match status" value="1"/>
</dbReference>
<dbReference type="InterPro" id="IPR013324">
    <property type="entry name" value="RNA_pol_sigma_r3/r4-like"/>
</dbReference>
<evidence type="ECO:0000313" key="2">
    <source>
        <dbReference type="EMBL" id="MFA9478528.1"/>
    </source>
</evidence>